<dbReference type="AlphaFoldDB" id="N9LYG3"/>
<dbReference type="InterPro" id="IPR032620">
    <property type="entry name" value="DUF4882"/>
</dbReference>
<feature type="signal peptide" evidence="1">
    <location>
        <begin position="1"/>
        <end position="20"/>
    </location>
</feature>
<comment type="caution">
    <text evidence="2">The sequence shown here is derived from an EMBL/GenBank/DDBJ whole genome shotgun (WGS) entry which is preliminary data.</text>
</comment>
<gene>
    <name evidence="2" type="ORF">F900_01670</name>
</gene>
<dbReference type="EMBL" id="APRP01000017">
    <property type="protein sequence ID" value="ENX01304.1"/>
    <property type="molecule type" value="Genomic_DNA"/>
</dbReference>
<dbReference type="PATRIC" id="fig|1217705.3.peg.1621"/>
<evidence type="ECO:0008006" key="4">
    <source>
        <dbReference type="Google" id="ProtNLM"/>
    </source>
</evidence>
<dbReference type="Proteomes" id="UP000013248">
    <property type="component" value="Unassembled WGS sequence"/>
</dbReference>
<name>N9LYG3_9GAMM</name>
<evidence type="ECO:0000256" key="1">
    <source>
        <dbReference type="SAM" id="SignalP"/>
    </source>
</evidence>
<dbReference type="Pfam" id="PF16223">
    <property type="entry name" value="DUF4882"/>
    <property type="match status" value="1"/>
</dbReference>
<keyword evidence="1" id="KW-0732">Signal</keyword>
<protein>
    <recommendedName>
        <fullName evidence="4">DUF4882 domain-containing protein</fullName>
    </recommendedName>
</protein>
<dbReference type="HOGENOM" id="CLU_076283_1_0_6"/>
<sequence length="292" mass="31789">MKKIILGALISVGMIGTTFAQCTYNLDATLTDLKNWQTSNNTVPNFPRTYELIQNINQIDQKAVGQINYYANSSVDHFATSKKVANFRAQYRYITNIPANLPMVDTAVSSNGIVVLESVIDVANLNINMGSATDSYEFGYNLTGSSSQKVELGLDVVYGKYNNNSVLADGDYIIVTGGAFKPDTNGFTTVKEFDRKTHKITVPSDGKIKVGIFINQSTKQVGYVINGTNFGYLNINLQNSINSIGYTATINQEPYANSLLNGKSVGIQLITDHANIQQVYPTGSKDICGTAL</sequence>
<dbReference type="RefSeq" id="WP_005216594.1">
    <property type="nucleotide sequence ID" value="NZ_KB850089.1"/>
</dbReference>
<dbReference type="eggNOG" id="ENOG5031SSY">
    <property type="taxonomic scope" value="Bacteria"/>
</dbReference>
<organism evidence="2 3">
    <name type="scientific">Acinetobacter modestus</name>
    <dbReference type="NCBI Taxonomy" id="1776740"/>
    <lineage>
        <taxon>Bacteria</taxon>
        <taxon>Pseudomonadati</taxon>
        <taxon>Pseudomonadota</taxon>
        <taxon>Gammaproteobacteria</taxon>
        <taxon>Moraxellales</taxon>
        <taxon>Moraxellaceae</taxon>
        <taxon>Acinetobacter</taxon>
    </lineage>
</organism>
<evidence type="ECO:0000313" key="2">
    <source>
        <dbReference type="EMBL" id="ENX01304.1"/>
    </source>
</evidence>
<feature type="chain" id="PRO_5004146176" description="DUF4882 domain-containing protein" evidence="1">
    <location>
        <begin position="21"/>
        <end position="292"/>
    </location>
</feature>
<proteinExistence type="predicted"/>
<reference evidence="2 3" key="1">
    <citation type="submission" date="2013-02" db="EMBL/GenBank/DDBJ databases">
        <title>The Genome Sequence of Acinetobacter sp. ANC 3862.</title>
        <authorList>
            <consortium name="The Broad Institute Genome Sequencing Platform"/>
            <consortium name="The Broad Institute Genome Sequencing Center for Infectious Disease"/>
            <person name="Cerqueira G."/>
            <person name="Feldgarden M."/>
            <person name="Courvalin P."/>
            <person name="Perichon B."/>
            <person name="Grillot-Courvalin C."/>
            <person name="Clermont D."/>
            <person name="Rocha E."/>
            <person name="Yoon E.-J."/>
            <person name="Nemec A."/>
            <person name="Walker B."/>
            <person name="Young S.K."/>
            <person name="Zeng Q."/>
            <person name="Gargeya S."/>
            <person name="Fitzgerald M."/>
            <person name="Haas B."/>
            <person name="Abouelleil A."/>
            <person name="Alvarado L."/>
            <person name="Arachchi H.M."/>
            <person name="Berlin A.M."/>
            <person name="Chapman S.B."/>
            <person name="Dewar J."/>
            <person name="Goldberg J."/>
            <person name="Griggs A."/>
            <person name="Gujja S."/>
            <person name="Hansen M."/>
            <person name="Howarth C."/>
            <person name="Imamovic A."/>
            <person name="Larimer J."/>
            <person name="McCowan C."/>
            <person name="Murphy C."/>
            <person name="Neiman D."/>
            <person name="Pearson M."/>
            <person name="Priest M."/>
            <person name="Roberts A."/>
            <person name="Saif S."/>
            <person name="Shea T."/>
            <person name="Sisk P."/>
            <person name="Sykes S."/>
            <person name="Wortman J."/>
            <person name="Nusbaum C."/>
            <person name="Birren B."/>
        </authorList>
    </citation>
    <scope>NUCLEOTIDE SEQUENCE [LARGE SCALE GENOMIC DNA]</scope>
    <source>
        <strain evidence="2 3">ANC 3862</strain>
    </source>
</reference>
<accession>N9LYG3</accession>
<evidence type="ECO:0000313" key="3">
    <source>
        <dbReference type="Proteomes" id="UP000013248"/>
    </source>
</evidence>